<protein>
    <submittedName>
        <fullName evidence="2">General stress protein 26</fullName>
    </submittedName>
</protein>
<sequence length="143" mass="16427">MTNLLKNEIADLVESAKIVYVSSIDEAGFPNTKAVLSLQHDDLFTHYFSTNLSAKRTQQFLKNPNACIYFCKEAEFKGLMLIGTIQVLTDLEHKTMLWREGFEIYYPDGVNTEDYCVLKFTSQKGNYYHGLKNNSFVAEDFID</sequence>
<dbReference type="Gene3D" id="2.30.110.10">
    <property type="entry name" value="Electron Transport, Fmn-binding Protein, Chain A"/>
    <property type="match status" value="1"/>
</dbReference>
<reference evidence="2 3" key="1">
    <citation type="submission" date="2016-10" db="EMBL/GenBank/DDBJ databases">
        <authorList>
            <person name="de Groot N.N."/>
        </authorList>
    </citation>
    <scope>NUCLEOTIDE SEQUENCE [LARGE SCALE GENOMIC DNA]</scope>
    <source>
        <strain evidence="2 3">DSM 1283</strain>
    </source>
</reference>
<dbReference type="PANTHER" id="PTHR34818:SF1">
    <property type="entry name" value="PROTEIN BLI-3"/>
    <property type="match status" value="1"/>
</dbReference>
<dbReference type="PANTHER" id="PTHR34818">
    <property type="entry name" value="PROTEIN BLI-3"/>
    <property type="match status" value="1"/>
</dbReference>
<dbReference type="OrthoDB" id="1954371at2"/>
<dbReference type="RefSeq" id="WP_091687237.1">
    <property type="nucleotide sequence ID" value="NZ_BAABFM010000004.1"/>
</dbReference>
<proteinExistence type="predicted"/>
<dbReference type="InterPro" id="IPR011576">
    <property type="entry name" value="Pyridox_Oxase_N"/>
</dbReference>
<dbReference type="STRING" id="1527.SAMN04489757_1229"/>
<dbReference type="InterPro" id="IPR052917">
    <property type="entry name" value="Stress-Dev_Protein"/>
</dbReference>
<feature type="domain" description="Pyridoxamine 5'-phosphate oxidase N-terminal" evidence="1">
    <location>
        <begin position="5"/>
        <end position="127"/>
    </location>
</feature>
<dbReference type="InterPro" id="IPR012349">
    <property type="entry name" value="Split_barrel_FMN-bd"/>
</dbReference>
<dbReference type="Pfam" id="PF01243">
    <property type="entry name" value="PNPOx_N"/>
    <property type="match status" value="1"/>
</dbReference>
<dbReference type="EMBL" id="FOWD01000022">
    <property type="protein sequence ID" value="SFO38806.1"/>
    <property type="molecule type" value="Genomic_DNA"/>
</dbReference>
<dbReference type="SUPFAM" id="SSF50475">
    <property type="entry name" value="FMN-binding split barrel"/>
    <property type="match status" value="1"/>
</dbReference>
<evidence type="ECO:0000313" key="3">
    <source>
        <dbReference type="Proteomes" id="UP000198806"/>
    </source>
</evidence>
<keyword evidence="3" id="KW-1185">Reference proteome</keyword>
<evidence type="ECO:0000313" key="2">
    <source>
        <dbReference type="EMBL" id="SFO38806.1"/>
    </source>
</evidence>
<dbReference type="Proteomes" id="UP000198806">
    <property type="component" value="Unassembled WGS sequence"/>
</dbReference>
<gene>
    <name evidence="2" type="ORF">SAMN04489757_1229</name>
</gene>
<name>A0A1I5GSH5_9FIRM</name>
<organism evidence="2 3">
    <name type="scientific">Anaerocolumna aminovalerica</name>
    <dbReference type="NCBI Taxonomy" id="1527"/>
    <lineage>
        <taxon>Bacteria</taxon>
        <taxon>Bacillati</taxon>
        <taxon>Bacillota</taxon>
        <taxon>Clostridia</taxon>
        <taxon>Lachnospirales</taxon>
        <taxon>Lachnospiraceae</taxon>
        <taxon>Anaerocolumna</taxon>
    </lineage>
</organism>
<accession>A0A1I5GSH5</accession>
<evidence type="ECO:0000259" key="1">
    <source>
        <dbReference type="Pfam" id="PF01243"/>
    </source>
</evidence>
<dbReference type="AlphaFoldDB" id="A0A1I5GSH5"/>